<dbReference type="RefSeq" id="WP_008729699.1">
    <property type="nucleotide sequence ID" value="NZ_AKFT01000013.1"/>
</dbReference>
<keyword evidence="3" id="KW-0472">Membrane</keyword>
<name>J1HN47_9ACTO</name>
<dbReference type="Gene3D" id="1.25.40.10">
    <property type="entry name" value="Tetratricopeptide repeat domain"/>
    <property type="match status" value="1"/>
</dbReference>
<comment type="caution">
    <text evidence="4">The sequence shown here is derived from an EMBL/GenBank/DDBJ whole genome shotgun (WGS) entry which is preliminary data.</text>
</comment>
<feature type="compositionally biased region" description="Basic and acidic residues" evidence="2">
    <location>
        <begin position="96"/>
        <end position="108"/>
    </location>
</feature>
<feature type="compositionally biased region" description="Acidic residues" evidence="2">
    <location>
        <begin position="45"/>
        <end position="54"/>
    </location>
</feature>
<evidence type="ECO:0000256" key="3">
    <source>
        <dbReference type="SAM" id="Phobius"/>
    </source>
</evidence>
<evidence type="ECO:0000313" key="5">
    <source>
        <dbReference type="Proteomes" id="UP000002941"/>
    </source>
</evidence>
<proteinExistence type="predicted"/>
<dbReference type="SMART" id="SM00028">
    <property type="entry name" value="TPR"/>
    <property type="match status" value="2"/>
</dbReference>
<reference evidence="4 5" key="1">
    <citation type="submission" date="2012-05" db="EMBL/GenBank/DDBJ databases">
        <authorList>
            <person name="Harkins D.M."/>
            <person name="Madupu R."/>
            <person name="Durkin A.S."/>
            <person name="Torralba M."/>
            <person name="Methe B."/>
            <person name="Sutton G.G."/>
            <person name="Nelson K.E."/>
        </authorList>
    </citation>
    <scope>NUCLEOTIDE SEQUENCE [LARGE SCALE GENOMIC DNA]</scope>
    <source>
        <strain evidence="4 5">F0489</strain>
    </source>
</reference>
<dbReference type="InterPro" id="IPR011990">
    <property type="entry name" value="TPR-like_helical_dom_sf"/>
</dbReference>
<feature type="compositionally biased region" description="Acidic residues" evidence="2">
    <location>
        <begin position="74"/>
        <end position="95"/>
    </location>
</feature>
<gene>
    <name evidence="4" type="ORF">HMPREF1318_1556</name>
</gene>
<evidence type="ECO:0000313" key="4">
    <source>
        <dbReference type="EMBL" id="EJF47420.1"/>
    </source>
</evidence>
<keyword evidence="1" id="KW-0802">TPR repeat</keyword>
<dbReference type="InterPro" id="IPR019734">
    <property type="entry name" value="TPR_rpt"/>
</dbReference>
<feature type="repeat" description="TPR" evidence="1">
    <location>
        <begin position="205"/>
        <end position="238"/>
    </location>
</feature>
<dbReference type="SUPFAM" id="SSF48452">
    <property type="entry name" value="TPR-like"/>
    <property type="match status" value="1"/>
</dbReference>
<feature type="compositionally biased region" description="Basic and acidic residues" evidence="2">
    <location>
        <begin position="55"/>
        <end position="73"/>
    </location>
</feature>
<dbReference type="PATRIC" id="fig|1125718.3.peg.276"/>
<dbReference type="EMBL" id="AKFT01000013">
    <property type="protein sequence ID" value="EJF47420.1"/>
    <property type="molecule type" value="Genomic_DNA"/>
</dbReference>
<sequence>MTPEGSGTDREELEAFLATAPEHLKGWAGEQLARLEAQGGPGEAAEAEAELEAEAEPRRSDGEDGDGGRKEADVEGPSDDEQEADVEDLLDDDEERAAPTRASRDANNRRRPASRLQQRTGVSRVNLVLVMLLAAAAVIIVRQMGLIGATGSSEAGGQMTMPANHPMVGASADPSAMAQMDQAEPVDTDLEAELKAEAEADSTNVSARQQLGVMYLKADLYQDAITWLQQILDTDPDNLDALLAIGSAEYQSSQYDAAEKHWRRVTELDSSVAEPWYNLGFLYMARPLRRPGARPSAGTRCSRSPRTLTWRRACALT</sequence>
<dbReference type="eggNOG" id="COG0457">
    <property type="taxonomic scope" value="Bacteria"/>
</dbReference>
<keyword evidence="5" id="KW-1185">Reference proteome</keyword>
<feature type="region of interest" description="Disordered" evidence="2">
    <location>
        <begin position="19"/>
        <end position="117"/>
    </location>
</feature>
<protein>
    <submittedName>
        <fullName evidence="4">Tetratricopeptide repeat protein</fullName>
    </submittedName>
</protein>
<accession>J1HN47</accession>
<feature type="transmembrane region" description="Helical" evidence="3">
    <location>
        <begin position="125"/>
        <end position="145"/>
    </location>
</feature>
<dbReference type="Pfam" id="PF13414">
    <property type="entry name" value="TPR_11"/>
    <property type="match status" value="1"/>
</dbReference>
<evidence type="ECO:0000256" key="1">
    <source>
        <dbReference type="PROSITE-ProRule" id="PRU00339"/>
    </source>
</evidence>
<evidence type="ECO:0000256" key="2">
    <source>
        <dbReference type="SAM" id="MobiDB-lite"/>
    </source>
</evidence>
<dbReference type="Proteomes" id="UP000002941">
    <property type="component" value="Unassembled WGS sequence"/>
</dbReference>
<dbReference type="PROSITE" id="PS50005">
    <property type="entry name" value="TPR"/>
    <property type="match status" value="1"/>
</dbReference>
<keyword evidence="3" id="KW-0812">Transmembrane</keyword>
<organism evidence="4 5">
    <name type="scientific">Actinomyces massiliensis F0489</name>
    <dbReference type="NCBI Taxonomy" id="1125718"/>
    <lineage>
        <taxon>Bacteria</taxon>
        <taxon>Bacillati</taxon>
        <taxon>Actinomycetota</taxon>
        <taxon>Actinomycetes</taxon>
        <taxon>Actinomycetales</taxon>
        <taxon>Actinomycetaceae</taxon>
        <taxon>Actinomyces</taxon>
    </lineage>
</organism>
<dbReference type="AlphaFoldDB" id="J1HN47"/>
<keyword evidence="3" id="KW-1133">Transmembrane helix</keyword>